<evidence type="ECO:0000313" key="1">
    <source>
        <dbReference type="EMBL" id="RCW42315.1"/>
    </source>
</evidence>
<dbReference type="AlphaFoldDB" id="A0A368VMT4"/>
<name>A0A368VMT4_9BACL</name>
<evidence type="ECO:0000313" key="2">
    <source>
        <dbReference type="Proteomes" id="UP000252415"/>
    </source>
</evidence>
<sequence>MTNKYALHETLELHEITVFKTACLTKTKMMQNLVTDPNLQSILDFDAQITARQVKELKDLLSNTVE</sequence>
<evidence type="ECO:0008006" key="3">
    <source>
        <dbReference type="Google" id="ProtNLM"/>
    </source>
</evidence>
<protein>
    <recommendedName>
        <fullName evidence="3">Spore coat protein</fullName>
    </recommendedName>
</protein>
<keyword evidence="2" id="KW-1185">Reference proteome</keyword>
<dbReference type="Gene3D" id="1.20.1260.10">
    <property type="match status" value="1"/>
</dbReference>
<proteinExistence type="predicted"/>
<dbReference type="EMBL" id="QPJD01000017">
    <property type="protein sequence ID" value="RCW42315.1"/>
    <property type="molecule type" value="Genomic_DNA"/>
</dbReference>
<gene>
    <name evidence="1" type="ORF">DFP97_11738</name>
</gene>
<dbReference type="Proteomes" id="UP000252415">
    <property type="component" value="Unassembled WGS sequence"/>
</dbReference>
<reference evidence="1 2" key="1">
    <citation type="submission" date="2018-07" db="EMBL/GenBank/DDBJ databases">
        <title>Genomic Encyclopedia of Type Strains, Phase III (KMG-III): the genomes of soil and plant-associated and newly described type strains.</title>
        <authorList>
            <person name="Whitman W."/>
        </authorList>
    </citation>
    <scope>NUCLEOTIDE SEQUENCE [LARGE SCALE GENOMIC DNA]</scope>
    <source>
        <strain evidence="1 2">CECT 7506</strain>
    </source>
</reference>
<dbReference type="RefSeq" id="WP_220271186.1">
    <property type="nucleotide sequence ID" value="NZ_QPJD01000017.1"/>
</dbReference>
<dbReference type="InterPro" id="IPR012347">
    <property type="entry name" value="Ferritin-like"/>
</dbReference>
<accession>A0A368VMT4</accession>
<comment type="caution">
    <text evidence="1">The sequence shown here is derived from an EMBL/GenBank/DDBJ whole genome shotgun (WGS) entry which is preliminary data.</text>
</comment>
<organism evidence="1 2">
    <name type="scientific">Paenibacillus prosopidis</name>
    <dbReference type="NCBI Taxonomy" id="630520"/>
    <lineage>
        <taxon>Bacteria</taxon>
        <taxon>Bacillati</taxon>
        <taxon>Bacillota</taxon>
        <taxon>Bacilli</taxon>
        <taxon>Bacillales</taxon>
        <taxon>Paenibacillaceae</taxon>
        <taxon>Paenibacillus</taxon>
    </lineage>
</organism>